<dbReference type="GeneID" id="110984580"/>
<reference evidence="7" key="1">
    <citation type="submission" date="2025-08" db="UniProtKB">
        <authorList>
            <consortium name="RefSeq"/>
        </authorList>
    </citation>
    <scope>IDENTIFICATION</scope>
</reference>
<evidence type="ECO:0000256" key="1">
    <source>
        <dbReference type="ARBA" id="ARBA00022723"/>
    </source>
</evidence>
<evidence type="ECO:0000256" key="2">
    <source>
        <dbReference type="ARBA" id="ARBA00022771"/>
    </source>
</evidence>
<dbReference type="RefSeq" id="XP_022100602.1">
    <property type="nucleotide sequence ID" value="XM_022244910.1"/>
</dbReference>
<name>A0A8B7Z6L7_ACAPL</name>
<accession>A0A8B7Z6L7</accession>
<keyword evidence="2 4" id="KW-0863">Zinc-finger</keyword>
<gene>
    <name evidence="7" type="primary">LOC110984580</name>
</gene>
<dbReference type="AlphaFoldDB" id="A0A8B7Z6L7"/>
<keyword evidence="3" id="KW-0862">Zinc</keyword>
<dbReference type="Proteomes" id="UP000694845">
    <property type="component" value="Unplaced"/>
</dbReference>
<evidence type="ECO:0000256" key="4">
    <source>
        <dbReference type="PROSITE-ProRule" id="PRU00134"/>
    </source>
</evidence>
<dbReference type="SUPFAM" id="SSF48452">
    <property type="entry name" value="TPR-like"/>
    <property type="match status" value="1"/>
</dbReference>
<dbReference type="SUPFAM" id="SSF144232">
    <property type="entry name" value="HIT/MYND zinc finger-like"/>
    <property type="match status" value="1"/>
</dbReference>
<dbReference type="KEGG" id="aplc:110984580"/>
<dbReference type="PROSITE" id="PS50865">
    <property type="entry name" value="ZF_MYND_2"/>
    <property type="match status" value="1"/>
</dbReference>
<dbReference type="OMA" id="VCSKPAY"/>
<sequence>MLIYGYKSLACFQLSSNMTLNPLANPKGVKLLCELCQKPAFVQCTKCRVTFYCGVEHQQADWVGIHEKICQLLIPLRTPQLSFLSSEEQRRKKEQDLLLRQRNMIDLTRTTGQKLLFEGKHEQAVPAAMQSLRFSIDVHGLDSIELVPSYLILAEASIGLHKLSQAEEYLAQAQWTVLKTPNCSSAIKSKLARNLGLLYAAQGNYDESLRHLADDIFHASEEFGTDDIRTSGGYFHMANVFFRQNRMDVADSLYTRVTSIWHSHLLRIVTDRTKKSDTQSGMSSAVVELEERKVESLDEAQEAEAKQVLHSIHDIREQVTNQDPAAMATIGHALAMLYFLLDDIPKATELGLKAQTSCNATHSEDGELAAAINEFNSTLNHLPLKPNLLQTDYS</sequence>
<feature type="domain" description="MYND-type" evidence="5">
    <location>
        <begin position="33"/>
        <end position="70"/>
    </location>
</feature>
<evidence type="ECO:0000259" key="5">
    <source>
        <dbReference type="PROSITE" id="PS50865"/>
    </source>
</evidence>
<evidence type="ECO:0000313" key="6">
    <source>
        <dbReference type="Proteomes" id="UP000694845"/>
    </source>
</evidence>
<keyword evidence="1" id="KW-0479">Metal-binding</keyword>
<dbReference type="InterPro" id="IPR002893">
    <property type="entry name" value="Znf_MYND"/>
</dbReference>
<dbReference type="InterPro" id="IPR011990">
    <property type="entry name" value="TPR-like_helical_dom_sf"/>
</dbReference>
<evidence type="ECO:0000313" key="7">
    <source>
        <dbReference type="RefSeq" id="XP_022100602.1"/>
    </source>
</evidence>
<dbReference type="Gene3D" id="6.10.140.2220">
    <property type="match status" value="1"/>
</dbReference>
<evidence type="ECO:0000256" key="3">
    <source>
        <dbReference type="ARBA" id="ARBA00022833"/>
    </source>
</evidence>
<keyword evidence="6" id="KW-1185">Reference proteome</keyword>
<dbReference type="Pfam" id="PF01753">
    <property type="entry name" value="zf-MYND"/>
    <property type="match status" value="1"/>
</dbReference>
<proteinExistence type="predicted"/>
<dbReference type="InterPro" id="IPR053248">
    <property type="entry name" value="Zinc_finger_MYND_domain"/>
</dbReference>
<dbReference type="Gene3D" id="1.25.40.10">
    <property type="entry name" value="Tetratricopeptide repeat domain"/>
    <property type="match status" value="1"/>
</dbReference>
<dbReference type="PROSITE" id="PS01360">
    <property type="entry name" value="ZF_MYND_1"/>
    <property type="match status" value="1"/>
</dbReference>
<organism evidence="6 7">
    <name type="scientific">Acanthaster planci</name>
    <name type="common">Crown-of-thorns starfish</name>
    <dbReference type="NCBI Taxonomy" id="133434"/>
    <lineage>
        <taxon>Eukaryota</taxon>
        <taxon>Metazoa</taxon>
        <taxon>Echinodermata</taxon>
        <taxon>Eleutherozoa</taxon>
        <taxon>Asterozoa</taxon>
        <taxon>Asteroidea</taxon>
        <taxon>Valvatacea</taxon>
        <taxon>Valvatida</taxon>
        <taxon>Acanthasteridae</taxon>
        <taxon>Acanthaster</taxon>
    </lineage>
</organism>
<dbReference type="PANTHER" id="PTHR46533:SF1">
    <property type="entry name" value="ZINC FINGER MYND DOMAIN-CONTAINING PROTEIN 12"/>
    <property type="match status" value="1"/>
</dbReference>
<dbReference type="PANTHER" id="PTHR46533">
    <property type="entry name" value="ZINC FINGER MYND DOMAIN-CONTAINING PROTEIN 12"/>
    <property type="match status" value="1"/>
</dbReference>
<dbReference type="OrthoDB" id="3174329at2759"/>
<dbReference type="GO" id="GO:0008270">
    <property type="term" value="F:zinc ion binding"/>
    <property type="evidence" value="ECO:0007669"/>
    <property type="project" value="UniProtKB-KW"/>
</dbReference>
<protein>
    <submittedName>
        <fullName evidence="7">Zinc finger MYND domain-containing protein 12-like</fullName>
    </submittedName>
</protein>